<sequence length="569" mass="62217">MKLIGRLLLYVLIACLVVIFGFYFLLQTRWGADHVSNWISENSGYHLTFDVMDHRFSAPSHLLLENVTFGRDGQPATLVAKTVDIGLSIRQLTAPLHVDTILLQDGTLNISVQTAPFPFEADRLQLRNMALNSPGSEWRLSAQRVNGGVMPWRPEAGRVLGNKAQIQLSAGSLTLNDVPATNVLIEGSIDHNQVMLNTVGADMARGALTGVARRNADGSWVVENLRLNDIRLQSDKSLSEFFAPLTTVPSLQIGRLEVTDSSLQGPDWAVTDLDLSLRNLTLRKEDWQSQEGKLSMNASEFIYGSLHLLDPILNAEFSPQGVALRQFTTRWEGGMVRTSGAWLRESKALILDDTAIAGLEYTLPENWKQLWMKPLPDWLNSLTLKKFSASRNLVIDIDPTFPWQITALDGYGANLELVQHHQWGVWSGNATLNAAAATFNRVDVRRPSLSLTANASTVNISDLSAFTGKGILEATASVSQLPQRQTQISLNGRGVPMDVLQQWGWPALPIAGDGNIQLTASGNIQADAPLKPTVNGQLHAVNAQKQQITQTMQAGVVSGGEVTSTEPAL</sequence>
<dbReference type="EMBL" id="DAAGAO010000011">
    <property type="protein sequence ID" value="HAB2272429.1"/>
    <property type="molecule type" value="Genomic_DNA"/>
</dbReference>
<protein>
    <submittedName>
        <fullName evidence="15">AsmA family protein</fullName>
    </submittedName>
</protein>
<evidence type="ECO:0000313" key="6">
    <source>
        <dbReference type="EMBL" id="HAB2046789.1"/>
    </source>
</evidence>
<evidence type="ECO:0000313" key="15">
    <source>
        <dbReference type="EMBL" id="HAB6085662.1"/>
    </source>
</evidence>
<evidence type="ECO:0000313" key="7">
    <source>
        <dbReference type="EMBL" id="HAB2272429.1"/>
    </source>
</evidence>
<gene>
    <name evidence="16" type="ORF">G2926_14385</name>
    <name evidence="17" type="ORF">G2947_15005</name>
    <name evidence="18" type="ORF">G3A15_15265</name>
    <name evidence="19" type="ORF">G3A26_14845</name>
    <name evidence="13" type="ORF">GB029_15015</name>
    <name evidence="14" type="ORF">GB188_13425</name>
    <name evidence="6" type="ORF">GB195_15155</name>
    <name evidence="7" type="ORF">GB338_15780</name>
    <name evidence="15" type="ORF">GB345_15425</name>
    <name evidence="11" type="ORF">GB406_15310</name>
    <name evidence="8" type="ORF">GB431_14845</name>
    <name evidence="9" type="ORF">GB534_14985</name>
    <name evidence="10" type="ORF">GB593_14845</name>
    <name evidence="4" type="ORF">GBW19_14845</name>
    <name evidence="5" type="ORF">GBY20_15265</name>
    <name evidence="3" type="ORF">GBZ27_15280</name>
    <name evidence="12" type="ORF">GBZ72_18890</name>
</gene>
<proteinExistence type="predicted"/>
<organism evidence="15">
    <name type="scientific">Salmonella enterica I</name>
    <dbReference type="NCBI Taxonomy" id="59201"/>
    <lineage>
        <taxon>Bacteria</taxon>
        <taxon>Pseudomonadati</taxon>
        <taxon>Pseudomonadota</taxon>
        <taxon>Gammaproteobacteria</taxon>
        <taxon>Enterobacterales</taxon>
        <taxon>Enterobacteriaceae</taxon>
        <taxon>Salmonella</taxon>
    </lineage>
</organism>
<accession>A0A3U6WM72</accession>
<reference evidence="15" key="2">
    <citation type="submission" date="2019-10" db="EMBL/GenBank/DDBJ databases">
        <authorList>
            <consortium name="NCBI Pathogen Detection Project"/>
        </authorList>
    </citation>
    <scope>NUCLEOTIDE SEQUENCE</scope>
    <source>
        <strain evidence="15">Salmonella enterica</strain>
    </source>
</reference>
<dbReference type="EMBL" id="DAAFVJ010000010">
    <property type="protein sequence ID" value="HAB1647100.1"/>
    <property type="molecule type" value="Genomic_DNA"/>
</dbReference>
<dbReference type="EMBL" id="DAAFWU010000010">
    <property type="protein sequence ID" value="HAB1830468.1"/>
    <property type="molecule type" value="Genomic_DNA"/>
</dbReference>
<comment type="caution">
    <text evidence="15">The sequence shown here is derived from an EMBL/GenBank/DDBJ whole genome shotgun (WGS) entry which is preliminary data.</text>
</comment>
<evidence type="ECO:0000313" key="14">
    <source>
        <dbReference type="EMBL" id="HAB5716508.1"/>
    </source>
</evidence>
<keyword evidence="1" id="KW-0472">Membrane</keyword>
<dbReference type="EMBL" id="DAAGBY010000010">
    <property type="protein sequence ID" value="HAB2443261.1"/>
    <property type="molecule type" value="Genomic_DNA"/>
</dbReference>
<evidence type="ECO:0000313" key="3">
    <source>
        <dbReference type="EMBL" id="HAB0936518.1"/>
    </source>
</evidence>
<evidence type="ECO:0000313" key="5">
    <source>
        <dbReference type="EMBL" id="HAB1830468.1"/>
    </source>
</evidence>
<evidence type="ECO:0000313" key="11">
    <source>
        <dbReference type="EMBL" id="HAB4560057.1"/>
    </source>
</evidence>
<evidence type="ECO:0000313" key="8">
    <source>
        <dbReference type="EMBL" id="HAB2317417.1"/>
    </source>
</evidence>
<dbReference type="EMBL" id="DAAHHI010000011">
    <property type="protein sequence ID" value="HAB6085662.1"/>
    <property type="molecule type" value="Genomic_DNA"/>
</dbReference>
<evidence type="ECO:0000313" key="4">
    <source>
        <dbReference type="EMBL" id="HAB1647100.1"/>
    </source>
</evidence>
<dbReference type="Pfam" id="PF05170">
    <property type="entry name" value="AsmA"/>
    <property type="match status" value="1"/>
</dbReference>
<dbReference type="RefSeq" id="WP_023227684.1">
    <property type="nucleotide sequence ID" value="NZ_CP033356.2"/>
</dbReference>
<feature type="domain" description="AsmA" evidence="2">
    <location>
        <begin position="1"/>
        <end position="538"/>
    </location>
</feature>
<evidence type="ECO:0000313" key="16">
    <source>
        <dbReference type="EMBL" id="HAE1283461.1"/>
    </source>
</evidence>
<evidence type="ECO:0000313" key="10">
    <source>
        <dbReference type="EMBL" id="HAB2451717.1"/>
    </source>
</evidence>
<keyword evidence="1" id="KW-0812">Transmembrane</keyword>
<evidence type="ECO:0000256" key="1">
    <source>
        <dbReference type="SAM" id="Phobius"/>
    </source>
</evidence>
<dbReference type="EMBL" id="DAAFPP010000010">
    <property type="protein sequence ID" value="HAB0936518.1"/>
    <property type="molecule type" value="Genomic_DNA"/>
</dbReference>
<name>A0A3U6WM72_SALET</name>
<evidence type="ECO:0000313" key="17">
    <source>
        <dbReference type="EMBL" id="HAE1327535.1"/>
    </source>
</evidence>
<feature type="transmembrane region" description="Helical" evidence="1">
    <location>
        <begin position="7"/>
        <end position="26"/>
    </location>
</feature>
<dbReference type="InterPro" id="IPR007844">
    <property type="entry name" value="AsmA"/>
</dbReference>
<dbReference type="EMBL" id="DAAFYR010000011">
    <property type="protein sequence ID" value="HAB2046789.1"/>
    <property type="molecule type" value="Genomic_DNA"/>
</dbReference>
<dbReference type="EMBL" id="DAAGTZ010000010">
    <property type="protein sequence ID" value="HAB4560057.1"/>
    <property type="molecule type" value="Genomic_DNA"/>
</dbReference>
<evidence type="ECO:0000313" key="9">
    <source>
        <dbReference type="EMBL" id="HAB2443261.1"/>
    </source>
</evidence>
<dbReference type="EMBL" id="DAAGCD010000010">
    <property type="protein sequence ID" value="HAB2451717.1"/>
    <property type="molecule type" value="Genomic_DNA"/>
</dbReference>
<dbReference type="EMBL" id="DAAQXN010000011">
    <property type="protein sequence ID" value="HAE1283461.1"/>
    <property type="molecule type" value="Genomic_DNA"/>
</dbReference>
<evidence type="ECO:0000313" key="19">
    <source>
        <dbReference type="EMBL" id="HAE1713253.1"/>
    </source>
</evidence>
<reference evidence="15" key="1">
    <citation type="journal article" date="2018" name="Genome Biol.">
        <title>SKESA: strategic k-mer extension for scrupulous assemblies.</title>
        <authorList>
            <person name="Souvorov A."/>
            <person name="Agarwala R."/>
            <person name="Lipman D.J."/>
        </authorList>
    </citation>
    <scope>NUCLEOTIDE SEQUENCE</scope>
    <source>
        <strain evidence="15">Salmonella enterica</strain>
    </source>
</reference>
<evidence type="ECO:0000313" key="12">
    <source>
        <dbReference type="EMBL" id="HAB4815937.1"/>
    </source>
</evidence>
<dbReference type="EMBL" id="DAAHED010000010">
    <property type="protein sequence ID" value="HAB5716508.1"/>
    <property type="molecule type" value="Genomic_DNA"/>
</dbReference>
<keyword evidence="1" id="KW-1133">Transmembrane helix</keyword>
<dbReference type="EMBL" id="DAAGAY010000010">
    <property type="protein sequence ID" value="HAB2317417.1"/>
    <property type="molecule type" value="Genomic_DNA"/>
</dbReference>
<evidence type="ECO:0000259" key="2">
    <source>
        <dbReference type="Pfam" id="PF05170"/>
    </source>
</evidence>
<dbReference type="EMBL" id="DAAGWT010000011">
    <property type="protein sequence ID" value="HAB4872810.1"/>
    <property type="molecule type" value="Genomic_DNA"/>
</dbReference>
<evidence type="ECO:0000313" key="13">
    <source>
        <dbReference type="EMBL" id="HAB4872810.1"/>
    </source>
</evidence>
<dbReference type="EMBL" id="DAAGWG010000018">
    <property type="protein sequence ID" value="HAB4815937.1"/>
    <property type="molecule type" value="Genomic_DNA"/>
</dbReference>
<dbReference type="EMBL" id="DAARBF010000010">
    <property type="protein sequence ID" value="HAE1713253.1"/>
    <property type="molecule type" value="Genomic_DNA"/>
</dbReference>
<dbReference type="AlphaFoldDB" id="A0A3U6WM72"/>
<evidence type="ECO:0000313" key="18">
    <source>
        <dbReference type="EMBL" id="HAE1627821.1"/>
    </source>
</evidence>
<dbReference type="EMBL" id="DAARAN010000010">
    <property type="protein sequence ID" value="HAE1627821.1"/>
    <property type="molecule type" value="Genomic_DNA"/>
</dbReference>
<dbReference type="EMBL" id="DAAQXX010000011">
    <property type="protein sequence ID" value="HAE1327535.1"/>
    <property type="molecule type" value="Genomic_DNA"/>
</dbReference>